<protein>
    <recommendedName>
        <fullName evidence="8">Lipid A acyltransferase PagP</fullName>
        <ecNumber evidence="8">2.3.1.251</ecNumber>
    </recommendedName>
    <alternativeName>
        <fullName evidence="8">Lipid A acylation protein</fullName>
    </alternativeName>
</protein>
<feature type="active site" evidence="8">
    <location>
        <position position="80"/>
    </location>
</feature>
<dbReference type="EC" id="2.3.1.251" evidence="8"/>
<dbReference type="SUPFAM" id="SSF56925">
    <property type="entry name" value="OMPA-like"/>
    <property type="match status" value="1"/>
</dbReference>
<evidence type="ECO:0000256" key="5">
    <source>
        <dbReference type="ARBA" id="ARBA00023136"/>
    </source>
</evidence>
<feature type="site" description="Role in the phospholipid gating" evidence="8">
    <location>
        <position position="194"/>
    </location>
</feature>
<keyword evidence="7 8" id="KW-0012">Acyltransferase</keyword>
<accession>E5B3H1</accession>
<evidence type="ECO:0000256" key="1">
    <source>
        <dbReference type="ARBA" id="ARBA00004442"/>
    </source>
</evidence>
<evidence type="ECO:0000256" key="7">
    <source>
        <dbReference type="ARBA" id="ARBA00023315"/>
    </source>
</evidence>
<keyword evidence="5 8" id="KW-0472">Membrane</keyword>
<dbReference type="GO" id="GO:0009245">
    <property type="term" value="P:lipid A biosynthetic process"/>
    <property type="evidence" value="ECO:0007669"/>
    <property type="project" value="UniProtKB-UniRule"/>
</dbReference>
<dbReference type="InterPro" id="IPR009746">
    <property type="entry name" value="LipidA_acyl_PagP"/>
</dbReference>
<name>E5B3H1_ERWAM</name>
<sequence precursor="true">MRGLFVCCVTHFPGSCKTTMKLKSVLYLLMLLNCLGLKSAHAATLVHGISTSWHSFSNSVSQTWNEPQTFDLYMPALTWHNRWTYDADKIDRYNERPWGAGGGMSRYDEKGNWNGIYLMAFKDSFNKWEPIGGYGWEKTWRPLNDPDFHFGLGYTAGVTMRDNWNYIPIPLLLPLASIGYGAANFQMTYIPGTYNNGNVYFAWLRWQF</sequence>
<dbReference type="GO" id="GO:0009279">
    <property type="term" value="C:cell outer membrane"/>
    <property type="evidence" value="ECO:0007669"/>
    <property type="project" value="UniProtKB-SubCell"/>
</dbReference>
<feature type="site" description="Role in lipopolysaccharide recognition" evidence="8">
    <location>
        <position position="89"/>
    </location>
</feature>
<dbReference type="InterPro" id="IPR011250">
    <property type="entry name" value="OMP/PagP_B-barrel"/>
</dbReference>
<organism evidence="9">
    <name type="scientific">Erwinia amylovora ATCC BAA-2158</name>
    <dbReference type="NCBI Taxonomy" id="889211"/>
    <lineage>
        <taxon>Bacteria</taxon>
        <taxon>Pseudomonadati</taxon>
        <taxon>Pseudomonadota</taxon>
        <taxon>Gammaproteobacteria</taxon>
        <taxon>Enterobacterales</taxon>
        <taxon>Erwiniaceae</taxon>
        <taxon>Erwinia</taxon>
    </lineage>
</organism>
<comment type="function">
    <text evidence="8">Transfers a fatty acid residue from the sn-1 position of a phospholipid to the N-linked hydroxyfatty acid chain on the proximal unit of lipid A or its precursors.</text>
</comment>
<comment type="catalytic activity">
    <reaction evidence="8">
        <text>a lipid IIA + a 1,2-diacyl-sn-glycero-3-phosphocholine = a lipid IIB + a 2-acyl-sn-glycero-3-phosphocholine</text>
        <dbReference type="Rhea" id="RHEA:74283"/>
        <dbReference type="ChEBI" id="CHEBI:57643"/>
        <dbReference type="ChEBI" id="CHEBI:57875"/>
        <dbReference type="ChEBI" id="CHEBI:193144"/>
        <dbReference type="ChEBI" id="CHEBI:193145"/>
        <dbReference type="EC" id="2.3.1.251"/>
    </reaction>
</comment>
<dbReference type="EMBL" id="FR719189">
    <property type="protein sequence ID" value="CBX79958.1"/>
    <property type="molecule type" value="Genomic_DNA"/>
</dbReference>
<comment type="catalytic activity">
    <reaction evidence="8">
        <text>a lipid A + a 1,2-diacyl-sn-glycero-3-phosphocholine = a hepta-acyl lipid A + a 2-acyl-sn-glycero-3-phosphocholine</text>
        <dbReference type="Rhea" id="RHEA:74275"/>
        <dbReference type="ChEBI" id="CHEBI:57643"/>
        <dbReference type="ChEBI" id="CHEBI:57875"/>
        <dbReference type="ChEBI" id="CHEBI:193141"/>
        <dbReference type="ChEBI" id="CHEBI:193142"/>
        <dbReference type="EC" id="2.3.1.251"/>
    </reaction>
</comment>
<dbReference type="Gene3D" id="2.40.160.20">
    <property type="match status" value="1"/>
</dbReference>
<dbReference type="GO" id="GO:0016409">
    <property type="term" value="F:palmitoyltransferase activity"/>
    <property type="evidence" value="ECO:0007669"/>
    <property type="project" value="UniProtKB-ARBA"/>
</dbReference>
<keyword evidence="6 8" id="KW-0998">Cell outer membrane</keyword>
<comment type="catalytic activity">
    <reaction evidence="8">
        <text>a lipid IVA + a 1,2-diacyl-sn-glycero-3-phosphocholine = a lipid IVB + a 2-acyl-sn-glycero-3-phosphocholine</text>
        <dbReference type="Rhea" id="RHEA:74279"/>
        <dbReference type="ChEBI" id="CHEBI:57643"/>
        <dbReference type="ChEBI" id="CHEBI:57875"/>
        <dbReference type="ChEBI" id="CHEBI:176425"/>
        <dbReference type="ChEBI" id="CHEBI:193143"/>
        <dbReference type="EC" id="2.3.1.251"/>
    </reaction>
</comment>
<dbReference type="FunFam" id="2.40.160.20:FF:000002">
    <property type="entry name" value="Lipid A palmitoyltransferase PagP"/>
    <property type="match status" value="1"/>
</dbReference>
<feature type="signal peptide" evidence="8">
    <location>
        <begin position="1"/>
        <end position="42"/>
    </location>
</feature>
<evidence type="ECO:0000256" key="4">
    <source>
        <dbReference type="ARBA" id="ARBA00022729"/>
    </source>
</evidence>
<comment type="subcellular location">
    <subcellularLocation>
        <location evidence="1 8">Cell outer membrane</location>
    </subcellularLocation>
</comment>
<dbReference type="HAMAP" id="MF_00837">
    <property type="entry name" value="PagP_transferase"/>
    <property type="match status" value="1"/>
</dbReference>
<keyword evidence="4 8" id="KW-0732">Signal</keyword>
<feature type="active site" evidence="8">
    <location>
        <position position="124"/>
    </location>
</feature>
<feature type="active site" evidence="8">
    <location>
        <position position="123"/>
    </location>
</feature>
<proteinExistence type="inferred from homology"/>
<reference evidence="9" key="1">
    <citation type="journal article" date="2011" name="J. Bacteriol.">
        <title>Genome Sequence of an Erwinia amylovora Strain with Pathogenicity Restricted to Rubus Plants.</title>
        <authorList>
            <person name="Powney R."/>
            <person name="Smits T.H."/>
            <person name="Sawbridge T."/>
            <person name="Frey B."/>
            <person name="Blom J."/>
            <person name="Frey J.E."/>
            <person name="Plummer K.M."/>
            <person name="Beer S.V."/>
            <person name="Luck J."/>
            <person name="Duffy B."/>
            <person name="Rodoni B."/>
        </authorList>
    </citation>
    <scope>NUCLEOTIDE SEQUENCE</scope>
    <source>
        <strain evidence="9">ATCC BAA-2158</strain>
    </source>
</reference>
<evidence type="ECO:0000256" key="3">
    <source>
        <dbReference type="ARBA" id="ARBA00022679"/>
    </source>
</evidence>
<feature type="chain" id="PRO_5009010841" description="Lipid A acyltransferase PagP" evidence="8">
    <location>
        <begin position="43"/>
        <end position="208"/>
    </location>
</feature>
<dbReference type="AlphaFoldDB" id="E5B3H1"/>
<evidence type="ECO:0000256" key="2">
    <source>
        <dbReference type="ARBA" id="ARBA00006368"/>
    </source>
</evidence>
<dbReference type="NCBIfam" id="NF008271">
    <property type="entry name" value="PRK11045.1"/>
    <property type="match status" value="1"/>
</dbReference>
<comment type="subunit">
    <text evidence="8">Homodimer.</text>
</comment>
<gene>
    <name evidence="9" type="primary">crcA</name>
    <name evidence="8" type="synonym">pagP</name>
    <name evidence="9" type="ORF">EAIL5_1138</name>
</gene>
<keyword evidence="3 8" id="KW-0808">Transferase</keyword>
<evidence type="ECO:0000256" key="8">
    <source>
        <dbReference type="HAMAP-Rule" id="MF_00837"/>
    </source>
</evidence>
<dbReference type="Pfam" id="PF07017">
    <property type="entry name" value="PagP"/>
    <property type="match status" value="1"/>
</dbReference>
<evidence type="ECO:0000313" key="9">
    <source>
        <dbReference type="EMBL" id="CBX79958.1"/>
    </source>
</evidence>
<evidence type="ECO:0000256" key="6">
    <source>
        <dbReference type="ARBA" id="ARBA00023237"/>
    </source>
</evidence>
<comment type="similarity">
    <text evidence="2 8">Belongs to the lipid A palmitoyltransferase family.</text>
</comment>